<keyword evidence="6 12" id="KW-0347">Helicase</keyword>
<evidence type="ECO:0000313" key="15">
    <source>
        <dbReference type="EMBL" id="CAF0921459.1"/>
    </source>
</evidence>
<dbReference type="GO" id="GO:0000727">
    <property type="term" value="P:double-strand break repair via break-induced replication"/>
    <property type="evidence" value="ECO:0007669"/>
    <property type="project" value="TreeGrafter"/>
</dbReference>
<dbReference type="GO" id="GO:1990518">
    <property type="term" value="F:single-stranded 3'-5' DNA helicase activity"/>
    <property type="evidence" value="ECO:0007669"/>
    <property type="project" value="TreeGrafter"/>
</dbReference>
<dbReference type="Pfam" id="PF14551">
    <property type="entry name" value="MCM_N"/>
    <property type="match status" value="1"/>
</dbReference>
<comment type="similarity">
    <text evidence="2 11">Belongs to the MCM family.</text>
</comment>
<dbReference type="Gene3D" id="3.40.50.300">
    <property type="entry name" value="P-loop containing nucleotide triphosphate hydrolases"/>
    <property type="match status" value="1"/>
</dbReference>
<keyword evidence="4 11" id="KW-0547">Nucleotide-binding</keyword>
<dbReference type="InterPro" id="IPR031327">
    <property type="entry name" value="MCM"/>
</dbReference>
<evidence type="ECO:0000256" key="10">
    <source>
        <dbReference type="ARBA" id="ARBA00023306"/>
    </source>
</evidence>
<evidence type="ECO:0000313" key="17">
    <source>
        <dbReference type="Proteomes" id="UP000663836"/>
    </source>
</evidence>
<dbReference type="Proteomes" id="UP000663864">
    <property type="component" value="Unassembled WGS sequence"/>
</dbReference>
<dbReference type="AlphaFoldDB" id="A0A818T7A8"/>
<proteinExistence type="inferred from homology"/>
<keyword evidence="5 12" id="KW-0378">Hydrolase</keyword>
<dbReference type="InterPro" id="IPR001208">
    <property type="entry name" value="MCM_dom"/>
</dbReference>
<keyword evidence="10 12" id="KW-0131">Cell cycle</keyword>
<dbReference type="Gene3D" id="1.20.58.870">
    <property type="match status" value="1"/>
</dbReference>
<dbReference type="PANTHER" id="PTHR11630">
    <property type="entry name" value="DNA REPLICATION LICENSING FACTOR MCM FAMILY MEMBER"/>
    <property type="match status" value="1"/>
</dbReference>
<evidence type="ECO:0000256" key="4">
    <source>
        <dbReference type="ARBA" id="ARBA00022741"/>
    </source>
</evidence>
<dbReference type="CDD" id="cd17757">
    <property type="entry name" value="MCM6"/>
    <property type="match status" value="1"/>
</dbReference>
<evidence type="ECO:0000256" key="13">
    <source>
        <dbReference type="SAM" id="MobiDB-lite"/>
    </source>
</evidence>
<organism evidence="16 17">
    <name type="scientific">Rotaria sordida</name>
    <dbReference type="NCBI Taxonomy" id="392033"/>
    <lineage>
        <taxon>Eukaryota</taxon>
        <taxon>Metazoa</taxon>
        <taxon>Spiralia</taxon>
        <taxon>Gnathifera</taxon>
        <taxon>Rotifera</taxon>
        <taxon>Eurotatoria</taxon>
        <taxon>Bdelloidea</taxon>
        <taxon>Philodinida</taxon>
        <taxon>Philodinidae</taxon>
        <taxon>Rotaria</taxon>
    </lineage>
</organism>
<dbReference type="InterPro" id="IPR012340">
    <property type="entry name" value="NA-bd_OB-fold"/>
</dbReference>
<dbReference type="InterPro" id="IPR027417">
    <property type="entry name" value="P-loop_NTPase"/>
</dbReference>
<evidence type="ECO:0000256" key="5">
    <source>
        <dbReference type="ARBA" id="ARBA00022801"/>
    </source>
</evidence>
<dbReference type="FunFam" id="2.20.28.10:FF:000003">
    <property type="entry name" value="DNA helicase"/>
    <property type="match status" value="1"/>
</dbReference>
<dbReference type="InterPro" id="IPR027925">
    <property type="entry name" value="MCM_N"/>
</dbReference>
<dbReference type="PRINTS" id="PR01657">
    <property type="entry name" value="MCMFAMILY"/>
</dbReference>
<dbReference type="EMBL" id="CAJNOT010000270">
    <property type="protein sequence ID" value="CAF0921459.1"/>
    <property type="molecule type" value="Genomic_DNA"/>
</dbReference>
<evidence type="ECO:0000256" key="6">
    <source>
        <dbReference type="ARBA" id="ARBA00022806"/>
    </source>
</evidence>
<dbReference type="GO" id="GO:0005634">
    <property type="term" value="C:nucleus"/>
    <property type="evidence" value="ECO:0007669"/>
    <property type="project" value="UniProtKB-SubCell"/>
</dbReference>
<evidence type="ECO:0000259" key="14">
    <source>
        <dbReference type="PROSITE" id="PS50051"/>
    </source>
</evidence>
<evidence type="ECO:0000256" key="3">
    <source>
        <dbReference type="ARBA" id="ARBA00022705"/>
    </source>
</evidence>
<dbReference type="Gene3D" id="3.30.1640.10">
    <property type="entry name" value="mini-chromosome maintenance (MCM) complex, chain A, domain 1"/>
    <property type="match status" value="1"/>
</dbReference>
<evidence type="ECO:0000256" key="11">
    <source>
        <dbReference type="RuleBase" id="RU004070"/>
    </source>
</evidence>
<feature type="compositionally biased region" description="Acidic residues" evidence="13">
    <location>
        <begin position="807"/>
        <end position="822"/>
    </location>
</feature>
<dbReference type="Proteomes" id="UP000663836">
    <property type="component" value="Unassembled WGS sequence"/>
</dbReference>
<dbReference type="InterPro" id="IPR033762">
    <property type="entry name" value="MCM_OB"/>
</dbReference>
<dbReference type="Pfam" id="PF00493">
    <property type="entry name" value="MCM"/>
    <property type="match status" value="1"/>
</dbReference>
<dbReference type="EC" id="3.6.4.12" evidence="12"/>
<evidence type="ECO:0000256" key="9">
    <source>
        <dbReference type="ARBA" id="ARBA00023242"/>
    </source>
</evidence>
<comment type="subcellular location">
    <subcellularLocation>
        <location evidence="1 12">Nucleus</location>
    </subcellularLocation>
</comment>
<keyword evidence="9" id="KW-0539">Nucleus</keyword>
<feature type="domain" description="MCM C-terminal AAA(+) ATPase" evidence="14">
    <location>
        <begin position="341"/>
        <end position="547"/>
    </location>
</feature>
<dbReference type="InterPro" id="IPR041562">
    <property type="entry name" value="MCM_lid"/>
</dbReference>
<evidence type="ECO:0000256" key="7">
    <source>
        <dbReference type="ARBA" id="ARBA00022840"/>
    </source>
</evidence>
<comment type="catalytic activity">
    <reaction evidence="12">
        <text>ATP + H2O = ADP + phosphate + H(+)</text>
        <dbReference type="Rhea" id="RHEA:13065"/>
        <dbReference type="ChEBI" id="CHEBI:15377"/>
        <dbReference type="ChEBI" id="CHEBI:15378"/>
        <dbReference type="ChEBI" id="CHEBI:30616"/>
        <dbReference type="ChEBI" id="CHEBI:43474"/>
        <dbReference type="ChEBI" id="CHEBI:456216"/>
        <dbReference type="EC" id="3.6.4.12"/>
    </reaction>
</comment>
<sequence>MDIAQQVPQHPRVRDVFGDQCQRLFFEYLESFDENEKKTMIDELCQPQRSTVLINYRHLSNFSDRLGRVIQDEYYRLLPALSRGLKQFFREHLPKIEMEAEKLERFKRAVLNDKELYVAFSDVQMRYKLRNLNTSKMGMLIRITGQVIRTYPVHPELISGTFICSDCQMVCSDVEQQFRFTQPLMCRNPVCNNRAHFTLDLTRSRFVDFQKVRIQESQSELPHGNIPRCLDIIMRNECVEQAKPGDRCDFIGTLIVLPDVSQLSMPGVRSESAQRTQGTDDKGYNAEGVRGLKALGVRDLTYHLAFLACHITPAEQTNIETLLNSDSKKKRIETMMSDKNLFSNLRTSLFPTIYGNDEIKSGILLMLFGGVPKRTIEKTTLRGDINICIVGDPSTAKSQFLKQVAEFSPRAVYTSGKASTAAGLTAAVVKDEESSEFVIEAGALMLADNGVCCIDEFDKMDPKDQVAIHEAMEQQTISITKAGIKATLNARTSILAAANPIAGRYDKTRSLRHNVNMTAPIMSRFDLFFIVVDECNDVTDYNIAERIIDLHTSGTRSSVPSLVTTYTFNDIRDYITYVKAAVQPKLTSTAKEHIITLYKQLRLRETSSSGSGRISSSSTPITVRQLESLIRLSEAVAKMYCQEDIDIKHVQEAYRLLSKAIIHVDQPDIDLNEYNRPTTVVTEENMEVEQETITSTKEETKISVDEYKRLTNMMVYQLRKMDEEPEIESQTTGTNVIMPGVKRRELINWILEQLADEINSLDELARKKATLDKIIDRLVHVDEIIIQLDKRTVSQFGVTTQTKEGTTAEEEEEEEEDNEDPEGNNLYLIVHPNYVAEDQ</sequence>
<dbReference type="PROSITE" id="PS00847">
    <property type="entry name" value="MCM_1"/>
    <property type="match status" value="1"/>
</dbReference>
<dbReference type="Gene3D" id="2.20.28.10">
    <property type="match status" value="1"/>
</dbReference>
<dbReference type="PRINTS" id="PR01662">
    <property type="entry name" value="MCMPROTEIN6"/>
</dbReference>
<dbReference type="GO" id="GO:0006270">
    <property type="term" value="P:DNA replication initiation"/>
    <property type="evidence" value="ECO:0007669"/>
    <property type="project" value="UniProtKB-UniRule"/>
</dbReference>
<dbReference type="FunFam" id="3.40.50.300:FF:000115">
    <property type="entry name" value="DNA helicase"/>
    <property type="match status" value="1"/>
</dbReference>
<dbReference type="GO" id="GO:0042555">
    <property type="term" value="C:MCM complex"/>
    <property type="evidence" value="ECO:0007669"/>
    <property type="project" value="UniProtKB-UniRule"/>
</dbReference>
<dbReference type="InterPro" id="IPR008049">
    <property type="entry name" value="MCM6"/>
</dbReference>
<dbReference type="EMBL" id="CAJOBD010000479">
    <property type="protein sequence ID" value="CAF3675876.1"/>
    <property type="molecule type" value="Genomic_DNA"/>
</dbReference>
<accession>A0A818T7A8</accession>
<keyword evidence="3 12" id="KW-0235">DNA replication</keyword>
<dbReference type="PROSITE" id="PS50051">
    <property type="entry name" value="MCM_2"/>
    <property type="match status" value="1"/>
</dbReference>
<keyword evidence="8 11" id="KW-0238">DNA-binding</keyword>
<dbReference type="InterPro" id="IPR018525">
    <property type="entry name" value="MCM_CS"/>
</dbReference>
<gene>
    <name evidence="16" type="ORF">JBS370_LOCUS7863</name>
    <name evidence="15" type="ORF">ZHD862_LOCUS8418</name>
</gene>
<comment type="subunit">
    <text evidence="12">Component of the MCM2-7 complex.</text>
</comment>
<dbReference type="SUPFAM" id="SSF52540">
    <property type="entry name" value="P-loop containing nucleoside triphosphate hydrolases"/>
    <property type="match status" value="1"/>
</dbReference>
<dbReference type="GO" id="GO:0003697">
    <property type="term" value="F:single-stranded DNA binding"/>
    <property type="evidence" value="ECO:0007669"/>
    <property type="project" value="TreeGrafter"/>
</dbReference>
<evidence type="ECO:0000313" key="16">
    <source>
        <dbReference type="EMBL" id="CAF3675876.1"/>
    </source>
</evidence>
<dbReference type="Pfam" id="PF18263">
    <property type="entry name" value="WHD_MCM6"/>
    <property type="match status" value="1"/>
</dbReference>
<evidence type="ECO:0000256" key="8">
    <source>
        <dbReference type="ARBA" id="ARBA00023125"/>
    </source>
</evidence>
<dbReference type="PANTHER" id="PTHR11630:SF43">
    <property type="entry name" value="DNA REPLICATION LICENSING FACTOR MCM6"/>
    <property type="match status" value="1"/>
</dbReference>
<evidence type="ECO:0000256" key="12">
    <source>
        <dbReference type="RuleBase" id="RU368064"/>
    </source>
</evidence>
<keyword evidence="7 11" id="KW-0067">ATP-binding</keyword>
<dbReference type="SUPFAM" id="SSF50249">
    <property type="entry name" value="Nucleic acid-binding proteins"/>
    <property type="match status" value="1"/>
</dbReference>
<dbReference type="Pfam" id="PF17855">
    <property type="entry name" value="MCM_lid"/>
    <property type="match status" value="1"/>
</dbReference>
<dbReference type="GO" id="GO:1902969">
    <property type="term" value="P:mitotic DNA replication"/>
    <property type="evidence" value="ECO:0007669"/>
    <property type="project" value="TreeGrafter"/>
</dbReference>
<dbReference type="InterPro" id="IPR041024">
    <property type="entry name" value="Mcm6_C"/>
</dbReference>
<dbReference type="Pfam" id="PF17207">
    <property type="entry name" value="MCM_OB"/>
    <property type="match status" value="1"/>
</dbReference>
<dbReference type="GO" id="GO:0005524">
    <property type="term" value="F:ATP binding"/>
    <property type="evidence" value="ECO:0007669"/>
    <property type="project" value="UniProtKB-UniRule"/>
</dbReference>
<feature type="region of interest" description="Disordered" evidence="13">
    <location>
        <begin position="799"/>
        <end position="839"/>
    </location>
</feature>
<name>A0A818T7A8_9BILA</name>
<comment type="caution">
    <text evidence="16">The sequence shown here is derived from an EMBL/GenBank/DDBJ whole genome shotgun (WGS) entry which is preliminary data.</text>
</comment>
<protein>
    <recommendedName>
        <fullName evidence="12">DNA replication licensing factor MCM6</fullName>
        <ecNumber evidence="12">3.6.4.12</ecNumber>
    </recommendedName>
</protein>
<dbReference type="Gene3D" id="2.40.50.140">
    <property type="entry name" value="Nucleic acid-binding proteins"/>
    <property type="match status" value="1"/>
</dbReference>
<dbReference type="GO" id="GO:0016787">
    <property type="term" value="F:hydrolase activity"/>
    <property type="evidence" value="ECO:0007669"/>
    <property type="project" value="UniProtKB-KW"/>
</dbReference>
<evidence type="ECO:0000256" key="2">
    <source>
        <dbReference type="ARBA" id="ARBA00008010"/>
    </source>
</evidence>
<evidence type="ECO:0000256" key="1">
    <source>
        <dbReference type="ARBA" id="ARBA00004123"/>
    </source>
</evidence>
<reference evidence="16" key="1">
    <citation type="submission" date="2021-02" db="EMBL/GenBank/DDBJ databases">
        <authorList>
            <person name="Nowell W R."/>
        </authorList>
    </citation>
    <scope>NUCLEOTIDE SEQUENCE</scope>
</reference>
<dbReference type="SMART" id="SM00350">
    <property type="entry name" value="MCM"/>
    <property type="match status" value="1"/>
</dbReference>
<comment type="function">
    <text evidence="12">Acts as component of the MCM2-7 complex (MCM complex) which is the replicative helicase essential for 'once per cell cycle' DNA replication initiation and elongation in eukaryotic cells. The active ATPase sites in the MCM2-7 ring are formed through the interaction surfaces of two neighboring subunits such that a critical structure of a conserved arginine finger motif is provided in trans relative to the ATP-binding site of the Walker A box of the adjacent subunit. The six ATPase active sites, however, are likely to contribute differentially to the complex helicase activity.</text>
</comment>